<keyword evidence="3" id="KW-0201">Cytochrome c-type biogenesis</keyword>
<dbReference type="Gene3D" id="1.25.40.10">
    <property type="entry name" value="Tetratricopeptide repeat domain"/>
    <property type="match status" value="2"/>
</dbReference>
<accession>A0A1U9Z599</accession>
<organism evidence="7 8">
    <name type="scientific">Martelella mediterranea DSM 17316</name>
    <dbReference type="NCBI Taxonomy" id="1122214"/>
    <lineage>
        <taxon>Bacteria</taxon>
        <taxon>Pseudomonadati</taxon>
        <taxon>Pseudomonadota</taxon>
        <taxon>Alphaproteobacteria</taxon>
        <taxon>Hyphomicrobiales</taxon>
        <taxon>Aurantimonadaceae</taxon>
        <taxon>Martelella</taxon>
    </lineage>
</organism>
<dbReference type="NCBIfam" id="TIGR03142">
    <property type="entry name" value="cytochro_ccmI"/>
    <property type="match status" value="1"/>
</dbReference>
<keyword evidence="8" id="KW-1185">Reference proteome</keyword>
<evidence type="ECO:0000256" key="1">
    <source>
        <dbReference type="ARBA" id="ARBA00004196"/>
    </source>
</evidence>
<sequence>MVAYEDDMIFALAAIVLTLAAAFAVAVPLFRRDARTDTVAAGPDPIYRAQLKELDRERRDGLIDENAYLSSRAEIGRRLMASEAKAADRATALRGVASRYRIATAAYVFAALILAGVAYPLLGAPGAKDYPLSARLNSENPELAVLVAQVERHLAQNPDDGRGWDVIAPVYLRENRLERAYEAYANAIRISGPSSERLMGLGETLVAMESGFVNHEALEAFRKVEALSPDNVRAGYYIALADEQAGNHQAALDQFDALLERMPENATGRDVIERHIVFNRGRLAQTGAPAFGPDQQDIEAAASLSPEQRAEMVEGMVSGLAQRLEQEPNDIEGWMRLIRSYAVLGREDDANTAYDAALAYFGAESAAGQQLEQLAAELALSGGRS</sequence>
<proteinExistence type="predicted"/>
<dbReference type="KEGG" id="mmed:Mame_03546"/>
<evidence type="ECO:0000256" key="2">
    <source>
        <dbReference type="ARBA" id="ARBA00022737"/>
    </source>
</evidence>
<protein>
    <submittedName>
        <fullName evidence="7">Cytochrome c-type biogenesis protein CcmH</fullName>
    </submittedName>
</protein>
<dbReference type="eggNOG" id="COG4235">
    <property type="taxonomic scope" value="Bacteria"/>
</dbReference>
<dbReference type="InterPro" id="IPR017560">
    <property type="entry name" value="Cyt_c_biogenesis_CcmI"/>
</dbReference>
<dbReference type="PANTHER" id="PTHR47870">
    <property type="entry name" value="CYTOCHROME C-TYPE BIOGENESIS PROTEIN CCMH"/>
    <property type="match status" value="1"/>
</dbReference>
<dbReference type="InterPro" id="IPR056413">
    <property type="entry name" value="TPR_CcmH_CycH"/>
</dbReference>
<dbReference type="Proteomes" id="UP000191135">
    <property type="component" value="Chromosome"/>
</dbReference>
<dbReference type="Pfam" id="PF23914">
    <property type="entry name" value="TPR_CcmH_CycH"/>
    <property type="match status" value="1"/>
</dbReference>
<keyword evidence="5" id="KW-0472">Membrane</keyword>
<keyword evidence="5" id="KW-1133">Transmembrane helix</keyword>
<evidence type="ECO:0000313" key="7">
    <source>
        <dbReference type="EMBL" id="AQZ52851.1"/>
    </source>
</evidence>
<dbReference type="GO" id="GO:0017004">
    <property type="term" value="P:cytochrome complex assembly"/>
    <property type="evidence" value="ECO:0007669"/>
    <property type="project" value="UniProtKB-KW"/>
</dbReference>
<dbReference type="InterPro" id="IPR051263">
    <property type="entry name" value="C-type_cytochrome_biogenesis"/>
</dbReference>
<feature type="domain" description="Cytochrome c-type biogenesis protein H TPR" evidence="6">
    <location>
        <begin position="141"/>
        <end position="266"/>
    </location>
</feature>
<keyword evidence="4" id="KW-0802">TPR repeat</keyword>
<dbReference type="PANTHER" id="PTHR47870:SF1">
    <property type="entry name" value="CYTOCHROME C-TYPE BIOGENESIS PROTEIN CCMH"/>
    <property type="match status" value="1"/>
</dbReference>
<keyword evidence="5" id="KW-0812">Transmembrane</keyword>
<dbReference type="InterPro" id="IPR011990">
    <property type="entry name" value="TPR-like_helical_dom_sf"/>
</dbReference>
<evidence type="ECO:0000313" key="8">
    <source>
        <dbReference type="Proteomes" id="UP000191135"/>
    </source>
</evidence>
<evidence type="ECO:0000259" key="6">
    <source>
        <dbReference type="Pfam" id="PF23914"/>
    </source>
</evidence>
<dbReference type="GO" id="GO:0030313">
    <property type="term" value="C:cell envelope"/>
    <property type="evidence" value="ECO:0007669"/>
    <property type="project" value="UniProtKB-SubCell"/>
</dbReference>
<reference evidence="7 8" key="1">
    <citation type="submission" date="2017-03" db="EMBL/GenBank/DDBJ databases">
        <title>Foreign affairs: Plasmid Transfer between Roseobacters and Rhizobia.</title>
        <authorList>
            <person name="Bartling P."/>
            <person name="Bunk B."/>
            <person name="Overmann J."/>
            <person name="Brinkmann H."/>
            <person name="Petersen J."/>
        </authorList>
    </citation>
    <scope>NUCLEOTIDE SEQUENCE [LARGE SCALE GENOMIC DNA]</scope>
    <source>
        <strain evidence="7 8">MACL11</strain>
    </source>
</reference>
<feature type="transmembrane region" description="Helical" evidence="5">
    <location>
        <begin position="12"/>
        <end position="30"/>
    </location>
</feature>
<evidence type="ECO:0000256" key="5">
    <source>
        <dbReference type="SAM" id="Phobius"/>
    </source>
</evidence>
<dbReference type="STRING" id="1122214.Mame_03546"/>
<dbReference type="SUPFAM" id="SSF48452">
    <property type="entry name" value="TPR-like"/>
    <property type="match status" value="1"/>
</dbReference>
<feature type="transmembrane region" description="Helical" evidence="5">
    <location>
        <begin position="102"/>
        <end position="122"/>
    </location>
</feature>
<dbReference type="AlphaFoldDB" id="A0A1U9Z599"/>
<comment type="subcellular location">
    <subcellularLocation>
        <location evidence="1">Cell envelope</location>
    </subcellularLocation>
</comment>
<dbReference type="EMBL" id="CP020330">
    <property type="protein sequence ID" value="AQZ52851.1"/>
    <property type="molecule type" value="Genomic_DNA"/>
</dbReference>
<name>A0A1U9Z599_9HYPH</name>
<keyword evidence="2" id="KW-0677">Repeat</keyword>
<gene>
    <name evidence="7" type="primary">ccmH_2</name>
    <name evidence="7" type="ORF">Mame_03546</name>
</gene>
<evidence type="ECO:0000256" key="3">
    <source>
        <dbReference type="ARBA" id="ARBA00022748"/>
    </source>
</evidence>
<evidence type="ECO:0000256" key="4">
    <source>
        <dbReference type="ARBA" id="ARBA00022803"/>
    </source>
</evidence>